<proteinExistence type="predicted"/>
<evidence type="ECO:0000313" key="2">
    <source>
        <dbReference type="EMBL" id="GAA2415120.1"/>
    </source>
</evidence>
<reference evidence="3" key="1">
    <citation type="journal article" date="2019" name="Int. J. Syst. Evol. Microbiol.">
        <title>The Global Catalogue of Microorganisms (GCM) 10K type strain sequencing project: providing services to taxonomists for standard genome sequencing and annotation.</title>
        <authorList>
            <consortium name="The Broad Institute Genomics Platform"/>
            <consortium name="The Broad Institute Genome Sequencing Center for Infectious Disease"/>
            <person name="Wu L."/>
            <person name="Ma J."/>
        </authorList>
    </citation>
    <scope>NUCLEOTIDE SEQUENCE [LARGE SCALE GENOMIC DNA]</scope>
    <source>
        <strain evidence="3">JCM 3325</strain>
    </source>
</reference>
<accession>A0ABP5W0R3</accession>
<keyword evidence="3" id="KW-1185">Reference proteome</keyword>
<dbReference type="EMBL" id="BAAARW010000011">
    <property type="protein sequence ID" value="GAA2415120.1"/>
    <property type="molecule type" value="Genomic_DNA"/>
</dbReference>
<comment type="caution">
    <text evidence="2">The sequence shown here is derived from an EMBL/GenBank/DDBJ whole genome shotgun (WGS) entry which is preliminary data.</text>
</comment>
<dbReference type="RefSeq" id="WP_344589173.1">
    <property type="nucleotide sequence ID" value="NZ_BAAARW010000011.1"/>
</dbReference>
<sequence>MAGGLLLPVYGVRAKAAAAPAGAERVLARPVRPHLVRPASRGLEKEEVETPGGQDH</sequence>
<gene>
    <name evidence="2" type="ORF">GCM10010191_26570</name>
</gene>
<evidence type="ECO:0000313" key="3">
    <source>
        <dbReference type="Proteomes" id="UP001501231"/>
    </source>
</evidence>
<evidence type="ECO:0000256" key="1">
    <source>
        <dbReference type="SAM" id="MobiDB-lite"/>
    </source>
</evidence>
<protein>
    <submittedName>
        <fullName evidence="2">Uncharacterized protein</fullName>
    </submittedName>
</protein>
<organism evidence="2 3">
    <name type="scientific">Actinomadura vinacea</name>
    <dbReference type="NCBI Taxonomy" id="115336"/>
    <lineage>
        <taxon>Bacteria</taxon>
        <taxon>Bacillati</taxon>
        <taxon>Actinomycetota</taxon>
        <taxon>Actinomycetes</taxon>
        <taxon>Streptosporangiales</taxon>
        <taxon>Thermomonosporaceae</taxon>
        <taxon>Actinomadura</taxon>
    </lineage>
</organism>
<name>A0ABP5W0R3_9ACTN</name>
<feature type="region of interest" description="Disordered" evidence="1">
    <location>
        <begin position="36"/>
        <end position="56"/>
    </location>
</feature>
<dbReference type="Proteomes" id="UP001501231">
    <property type="component" value="Unassembled WGS sequence"/>
</dbReference>